<feature type="region of interest" description="Disordered" evidence="1">
    <location>
        <begin position="711"/>
        <end position="734"/>
    </location>
</feature>
<reference evidence="2 3" key="1">
    <citation type="journal article" date="2014" name="Genome Announc.">
        <title>Complete Genome Sequence of Ehrlichia muris Strain AS145T, a Model Monocytotropic Ehrlichia Strain.</title>
        <authorList>
            <person name="Thirumalapura N.R."/>
            <person name="Qin X."/>
            <person name="Kuriakose J.A."/>
            <person name="Walker D.H."/>
        </authorList>
    </citation>
    <scope>NUCLEOTIDE SEQUENCE [LARGE SCALE GENOMIC DNA]</scope>
    <source>
        <strain evidence="3">AS154</strain>
    </source>
</reference>
<dbReference type="EMBL" id="CP006917">
    <property type="protein sequence ID" value="AHC39679.1"/>
    <property type="molecule type" value="Genomic_DNA"/>
</dbReference>
<accession>V9RA68</accession>
<proteinExistence type="predicted"/>
<dbReference type="OrthoDB" id="7163257at2"/>
<evidence type="ECO:0000256" key="1">
    <source>
        <dbReference type="SAM" id="MobiDB-lite"/>
    </source>
</evidence>
<protein>
    <submittedName>
        <fullName evidence="2">Uncharacterized protein</fullName>
    </submittedName>
</protein>
<dbReference type="AlphaFoldDB" id="V9RA68"/>
<dbReference type="RefSeq" id="WP_024071872.1">
    <property type="nucleotide sequence ID" value="NC_023063.1"/>
</dbReference>
<evidence type="ECO:0000313" key="3">
    <source>
        <dbReference type="Proteomes" id="UP000018689"/>
    </source>
</evidence>
<dbReference type="STRING" id="1423892.EMUR_01225"/>
<sequence>MPGKPELNNNQLKLYNRVQQHIKNNQVVKRTSFISKPLSYISYHINSLFFGSKNTAHEKCVIVTEELTSDLILSSASFQDFTQLVLCLSEDLKEQCHSSGILFLYALLPRLTKHISNKLADSNISSHNLSSIENTLNTVAEGLENSFNPADIACYEEFIDSILNTSNKDILLKEAQQVLETVQALTFHALLIRGIAHAIVNRVIPNQDHKIQVEIEAKTATLLHITAITHTTRESTIRKIDDDFARQHPYQSKLLSITNYFNKHVSDTVSYAYVTAIAAVFITRVYSGYASDRAEQDTQNAVSALGHNITFNHTRNYRPDINYHNNSTVIYAPRHPSEYFPEHEGILNGIPGYLTTAMSTIQLFLTLPNMILSQRKRKFILKALNKYSPTPEEQRNNAALTSVLMFRWFANVIVQPVDCIDSAYKDAFFKWTVFRLFTPSAPLEEPLKIQNIYNCLNRNCYRNQGYSIQLSNTFMYSSAMLATALEYLDAAFGFPYLPLSAALKGTRLASVFIPVLANRHTICYNHRFKKFILVNMLRTASSPVILPCFDQLGDRLRYVSLLTAVDVMLTVNADAVSSRILSEAGAIEQQLVIIEDIVRNAMEHNITSLALLSPTIESRFQQLRNNITISEILERDEEQGQDGANQERAIAVDTGCIEDMALPLPFREQQHIIMAEVYTDDTTAAQLTSYRRNTTECSIIEIDDEEDDINNSLLPSSTLNVSSVSRSSSSMSRQ</sequence>
<evidence type="ECO:0000313" key="2">
    <source>
        <dbReference type="EMBL" id="AHC39679.1"/>
    </source>
</evidence>
<name>V9RA68_9RICK</name>
<dbReference type="HOGENOM" id="CLU_375863_0_0_5"/>
<dbReference type="Proteomes" id="UP000018689">
    <property type="component" value="Chromosome"/>
</dbReference>
<dbReference type="PATRIC" id="fig|1423892.3.peg.250"/>
<keyword evidence="3" id="KW-1185">Reference proteome</keyword>
<organism evidence="2 3">
    <name type="scientific">Ehrlichia muris AS145</name>
    <dbReference type="NCBI Taxonomy" id="1423892"/>
    <lineage>
        <taxon>Bacteria</taxon>
        <taxon>Pseudomonadati</taxon>
        <taxon>Pseudomonadota</taxon>
        <taxon>Alphaproteobacteria</taxon>
        <taxon>Rickettsiales</taxon>
        <taxon>Anaplasmataceae</taxon>
        <taxon>Ehrlichia</taxon>
    </lineage>
</organism>
<dbReference type="KEGG" id="emr:EMUR_01225"/>
<gene>
    <name evidence="2" type="ORF">EMUR_01225</name>
</gene>